<dbReference type="PANTHER" id="PTHR43459:SF1">
    <property type="entry name" value="EG:BACN32G11.4 PROTEIN"/>
    <property type="match status" value="1"/>
</dbReference>
<dbReference type="AlphaFoldDB" id="A0A376CNP0"/>
<dbReference type="Proteomes" id="UP000254467">
    <property type="component" value="Unassembled WGS sequence"/>
</dbReference>
<evidence type="ECO:0000313" key="2">
    <source>
        <dbReference type="EMBL" id="STC70050.1"/>
    </source>
</evidence>
<dbReference type="RefSeq" id="WP_018581367.1">
    <property type="nucleotide sequence ID" value="NZ_LDYD01000014.1"/>
</dbReference>
<dbReference type="CDD" id="cd06558">
    <property type="entry name" value="crotonase-like"/>
    <property type="match status" value="1"/>
</dbReference>
<dbReference type="EMBL" id="UFXQ01000001">
    <property type="protein sequence ID" value="STC70050.1"/>
    <property type="molecule type" value="Genomic_DNA"/>
</dbReference>
<organism evidence="2 3">
    <name type="scientific">Corynebacterium pilosum</name>
    <dbReference type="NCBI Taxonomy" id="35756"/>
    <lineage>
        <taxon>Bacteria</taxon>
        <taxon>Bacillati</taxon>
        <taxon>Actinomycetota</taxon>
        <taxon>Actinomycetes</taxon>
        <taxon>Mycobacteriales</taxon>
        <taxon>Corynebacteriaceae</taxon>
        <taxon>Corynebacterium</taxon>
    </lineage>
</organism>
<gene>
    <name evidence="2" type="primary">echA8_3</name>
    <name evidence="2" type="ORF">NCTC11862_01856</name>
</gene>
<proteinExistence type="inferred from homology"/>
<dbReference type="GO" id="GO:0004300">
    <property type="term" value="F:enoyl-CoA hydratase activity"/>
    <property type="evidence" value="ECO:0007669"/>
    <property type="project" value="UniProtKB-EC"/>
</dbReference>
<dbReference type="InterPro" id="IPR014748">
    <property type="entry name" value="Enoyl-CoA_hydra_C"/>
</dbReference>
<keyword evidence="3" id="KW-1185">Reference proteome</keyword>
<comment type="similarity">
    <text evidence="1">Belongs to the enoyl-CoA hydratase/isomerase family.</text>
</comment>
<keyword evidence="2" id="KW-0456">Lyase</keyword>
<protein>
    <submittedName>
        <fullName evidence="2">Enoyl-CoA hydratase</fullName>
        <ecNumber evidence="2">4.2.1.17</ecNumber>
    </submittedName>
</protein>
<dbReference type="SUPFAM" id="SSF52096">
    <property type="entry name" value="ClpP/crotonase"/>
    <property type="match status" value="1"/>
</dbReference>
<dbReference type="PANTHER" id="PTHR43459">
    <property type="entry name" value="ENOYL-COA HYDRATASE"/>
    <property type="match status" value="1"/>
</dbReference>
<dbReference type="EC" id="4.2.1.17" evidence="2"/>
<sequence length="261" mass="27766">MIDLHIHDVAEGAKYAEVVLNDPATLNAIAEPDLLEISEAYSEAEKAGVRALLLRGEGKGFCSGRNIKGLDPAEDDATDYLANKVTPVLKQMSQFPAPTFAAIHGACLGVGLGLAIATDIVYVADRSKFGSPFANLGATLDSGGHALFVERLGAHRAMDLIVTGELISGEEAVAAGLFSRVIAADELLDFTREKVERAAQGATQAFLTSRNLVHDIRDNGTGLWASVEEENKEQGRLCSSADYAEGFAAFNEKRSPNFTGR</sequence>
<evidence type="ECO:0000313" key="3">
    <source>
        <dbReference type="Proteomes" id="UP000254467"/>
    </source>
</evidence>
<accession>A0A376CNP0</accession>
<dbReference type="Pfam" id="PF00378">
    <property type="entry name" value="ECH_1"/>
    <property type="match status" value="1"/>
</dbReference>
<dbReference type="Gene3D" id="1.10.12.10">
    <property type="entry name" value="Lyase 2-enoyl-coa Hydratase, Chain A, domain 2"/>
    <property type="match status" value="1"/>
</dbReference>
<dbReference type="STRING" id="35756.GCA_001044155_00205"/>
<dbReference type="Gene3D" id="3.90.226.10">
    <property type="entry name" value="2-enoyl-CoA Hydratase, Chain A, domain 1"/>
    <property type="match status" value="1"/>
</dbReference>
<evidence type="ECO:0000256" key="1">
    <source>
        <dbReference type="ARBA" id="ARBA00005254"/>
    </source>
</evidence>
<dbReference type="InterPro" id="IPR001753">
    <property type="entry name" value="Enoyl-CoA_hydra/iso"/>
</dbReference>
<dbReference type="OrthoDB" id="3473569at2"/>
<reference evidence="2 3" key="1">
    <citation type="submission" date="2018-06" db="EMBL/GenBank/DDBJ databases">
        <authorList>
            <consortium name="Pathogen Informatics"/>
            <person name="Doyle S."/>
        </authorList>
    </citation>
    <scope>NUCLEOTIDE SEQUENCE [LARGE SCALE GENOMIC DNA]</scope>
    <source>
        <strain evidence="2 3">NCTC11862</strain>
    </source>
</reference>
<name>A0A376CNP0_9CORY</name>
<dbReference type="InterPro" id="IPR029045">
    <property type="entry name" value="ClpP/crotonase-like_dom_sf"/>
</dbReference>